<dbReference type="eggNOG" id="COG3688">
    <property type="taxonomic scope" value="Bacteria"/>
</dbReference>
<protein>
    <recommendedName>
        <fullName evidence="3">YacP-like NYN domain protein</fullName>
    </recommendedName>
</protein>
<dbReference type="AlphaFoldDB" id="I3IIV3"/>
<dbReference type="PANTHER" id="PTHR34547:SF1">
    <property type="entry name" value="YACP-LIKE NYN DOMAIN PROTEIN"/>
    <property type="match status" value="1"/>
</dbReference>
<name>I3IIV3_9BACT</name>
<comment type="caution">
    <text evidence="1">The sequence shown here is derived from an EMBL/GenBank/DDBJ whole genome shotgun (WGS) entry which is preliminary data.</text>
</comment>
<evidence type="ECO:0000313" key="2">
    <source>
        <dbReference type="Proteomes" id="UP000002985"/>
    </source>
</evidence>
<evidence type="ECO:0008006" key="3">
    <source>
        <dbReference type="Google" id="ProtNLM"/>
    </source>
</evidence>
<dbReference type="STRING" id="247490.KSU1_C0052"/>
<reference evidence="1 2" key="1">
    <citation type="journal article" date="2012" name="FEBS Lett.">
        <title>Anammox organism KSU-1 expresses a NirK-type copper-containing nitrite reductase instead of a NirS-type with cytochrome cd1.</title>
        <authorList>
            <person name="Hira D."/>
            <person name="Toh H."/>
            <person name="Migita C.T."/>
            <person name="Okubo H."/>
            <person name="Nishiyama T."/>
            <person name="Hattori M."/>
            <person name="Furukawa K."/>
            <person name="Fujii T."/>
        </authorList>
    </citation>
    <scope>NUCLEOTIDE SEQUENCE [LARGE SCALE GENOMIC DNA]</scope>
</reference>
<accession>I3IIV3</accession>
<dbReference type="Pfam" id="PF05991">
    <property type="entry name" value="NYN_YacP"/>
    <property type="match status" value="1"/>
</dbReference>
<dbReference type="Proteomes" id="UP000002985">
    <property type="component" value="Unassembled WGS sequence"/>
</dbReference>
<proteinExistence type="predicted"/>
<dbReference type="PANTHER" id="PTHR34547">
    <property type="entry name" value="YACP-LIKE NYN DOMAIN PROTEIN"/>
    <property type="match status" value="1"/>
</dbReference>
<sequence>MLIIIDGYNFIFTVPELEKYVEGNHIEPVRNYVISLLSKYKEKKHYEIIIVFDGNCTEVILPKKQTYSGITVVYSKSGINADTEIKNITSLCQNPKDVRIVTYDNDIKRHVKKCGCQIIEPKIFYKEILEIINKTKKRGCDEYEDKQNGLSEKDSKYWKDIFKDISPEELKSNIKKADIPKIKNKKGNPPCSTGEPLYKYQGPSPDENHYWLRVFKGIEKDEHKD</sequence>
<dbReference type="EMBL" id="BAFH01000003">
    <property type="protein sequence ID" value="GAB61648.1"/>
    <property type="molecule type" value="Genomic_DNA"/>
</dbReference>
<evidence type="ECO:0000313" key="1">
    <source>
        <dbReference type="EMBL" id="GAB61648.1"/>
    </source>
</evidence>
<gene>
    <name evidence="1" type="ORF">KSU1_C0052</name>
</gene>
<organism evidence="1 2">
    <name type="scientific">Candidatus Jettenia caeni</name>
    <dbReference type="NCBI Taxonomy" id="247490"/>
    <lineage>
        <taxon>Bacteria</taxon>
        <taxon>Pseudomonadati</taxon>
        <taxon>Planctomycetota</taxon>
        <taxon>Candidatus Brocadiia</taxon>
        <taxon>Candidatus Brocadiales</taxon>
        <taxon>Candidatus Brocadiaceae</taxon>
        <taxon>Candidatus Jettenia</taxon>
    </lineage>
</organism>
<keyword evidence="2" id="KW-1185">Reference proteome</keyword>
<dbReference type="InterPro" id="IPR010298">
    <property type="entry name" value="YacP-like"/>
</dbReference>
<dbReference type="OrthoDB" id="277392at2"/>